<keyword evidence="3" id="KW-0479">Metal-binding</keyword>
<dbReference type="PANTHER" id="PTHR37164:SF1">
    <property type="entry name" value="BACTERIOHEMERYTHRIN"/>
    <property type="match status" value="1"/>
</dbReference>
<evidence type="ECO:0000256" key="2">
    <source>
        <dbReference type="ARBA" id="ARBA00022621"/>
    </source>
</evidence>
<dbReference type="Pfam" id="PF01814">
    <property type="entry name" value="Hemerythrin"/>
    <property type="match status" value="1"/>
</dbReference>
<sequence length="135" mass="16094">MSIVEWEDKFNIGIHQIDKHHRHLIELLNMAYKAIIELQDKNQVRYLFHELLSYADYHFSAEEELMRSVGYHKLVPHMTEHEKFKAHLNGFLDKFLASEEIYNVEVVFFLEEWLLNHILLTDKEFAPAVKARTVG</sequence>
<gene>
    <name evidence="6" type="ORF">KI809_08085</name>
</gene>
<dbReference type="InterPro" id="IPR050669">
    <property type="entry name" value="Hemerythrin"/>
</dbReference>
<dbReference type="InterPro" id="IPR012827">
    <property type="entry name" value="Hemerythrin_metal-bd"/>
</dbReference>
<evidence type="ECO:0000259" key="5">
    <source>
        <dbReference type="Pfam" id="PF01814"/>
    </source>
</evidence>
<protein>
    <submittedName>
        <fullName evidence="6">Hemerythrin family protein</fullName>
    </submittedName>
</protein>
<dbReference type="NCBIfam" id="TIGR02481">
    <property type="entry name" value="hemeryth_dom"/>
    <property type="match status" value="1"/>
</dbReference>
<accession>A0AAW4L0P7</accession>
<comment type="caution">
    <text evidence="6">The sequence shown here is derived from an EMBL/GenBank/DDBJ whole genome shotgun (WGS) entry which is preliminary data.</text>
</comment>
<keyword evidence="2" id="KW-0561">Oxygen transport</keyword>
<evidence type="ECO:0000256" key="4">
    <source>
        <dbReference type="ARBA" id="ARBA00023004"/>
    </source>
</evidence>
<evidence type="ECO:0000256" key="1">
    <source>
        <dbReference type="ARBA" id="ARBA00010587"/>
    </source>
</evidence>
<organism evidence="6 7">
    <name type="scientific">Geoanaerobacter pelophilus</name>
    <dbReference type="NCBI Taxonomy" id="60036"/>
    <lineage>
        <taxon>Bacteria</taxon>
        <taxon>Pseudomonadati</taxon>
        <taxon>Thermodesulfobacteriota</taxon>
        <taxon>Desulfuromonadia</taxon>
        <taxon>Geobacterales</taxon>
        <taxon>Geobacteraceae</taxon>
        <taxon>Geoanaerobacter</taxon>
    </lineage>
</organism>
<dbReference type="RefSeq" id="WP_214171017.1">
    <property type="nucleotide sequence ID" value="NZ_JAHCVJ010000002.1"/>
</dbReference>
<dbReference type="NCBIfam" id="NF033749">
    <property type="entry name" value="bact_hemeryth"/>
    <property type="match status" value="1"/>
</dbReference>
<dbReference type="CDD" id="cd12107">
    <property type="entry name" value="Hemerythrin"/>
    <property type="match status" value="1"/>
</dbReference>
<reference evidence="6 7" key="1">
    <citation type="submission" date="2021-05" db="EMBL/GenBank/DDBJ databases">
        <title>The draft genome of Geobacter pelophilus DSM 12255.</title>
        <authorList>
            <person name="Xu Z."/>
            <person name="Masuda Y."/>
            <person name="Itoh H."/>
            <person name="Senoo K."/>
        </authorList>
    </citation>
    <scope>NUCLEOTIDE SEQUENCE [LARGE SCALE GENOMIC DNA]</scope>
    <source>
        <strain evidence="6 7">DSM 12255</strain>
    </source>
</reference>
<keyword evidence="4" id="KW-0408">Iron</keyword>
<dbReference type="GO" id="GO:0005344">
    <property type="term" value="F:oxygen carrier activity"/>
    <property type="evidence" value="ECO:0007669"/>
    <property type="project" value="UniProtKB-KW"/>
</dbReference>
<comment type="similarity">
    <text evidence="1">Belongs to the hemerythrin family.</text>
</comment>
<dbReference type="InterPro" id="IPR016131">
    <property type="entry name" value="Haemerythrin_Fe_BS"/>
</dbReference>
<dbReference type="InterPro" id="IPR012312">
    <property type="entry name" value="Hemerythrin-like"/>
</dbReference>
<feature type="domain" description="Hemerythrin-like" evidence="5">
    <location>
        <begin position="13"/>
        <end position="128"/>
    </location>
</feature>
<keyword evidence="7" id="KW-1185">Reference proteome</keyword>
<keyword evidence="2" id="KW-0813">Transport</keyword>
<dbReference type="Proteomes" id="UP000811899">
    <property type="component" value="Unassembled WGS sequence"/>
</dbReference>
<dbReference type="GO" id="GO:0046872">
    <property type="term" value="F:metal ion binding"/>
    <property type="evidence" value="ECO:0007669"/>
    <property type="project" value="UniProtKB-KW"/>
</dbReference>
<dbReference type="InterPro" id="IPR035938">
    <property type="entry name" value="Hemerythrin-like_sf"/>
</dbReference>
<dbReference type="PROSITE" id="PS00550">
    <property type="entry name" value="HEMERYTHRINS"/>
    <property type="match status" value="1"/>
</dbReference>
<dbReference type="Gene3D" id="1.20.120.50">
    <property type="entry name" value="Hemerythrin-like"/>
    <property type="match status" value="1"/>
</dbReference>
<name>A0AAW4L0P7_9BACT</name>
<dbReference type="SUPFAM" id="SSF47188">
    <property type="entry name" value="Hemerythrin-like"/>
    <property type="match status" value="1"/>
</dbReference>
<dbReference type="EMBL" id="JAHCVJ010000002">
    <property type="protein sequence ID" value="MBT0664259.1"/>
    <property type="molecule type" value="Genomic_DNA"/>
</dbReference>
<proteinExistence type="inferred from homology"/>
<evidence type="ECO:0000313" key="6">
    <source>
        <dbReference type="EMBL" id="MBT0664259.1"/>
    </source>
</evidence>
<dbReference type="PANTHER" id="PTHR37164">
    <property type="entry name" value="BACTERIOHEMERYTHRIN"/>
    <property type="match status" value="1"/>
</dbReference>
<evidence type="ECO:0000256" key="3">
    <source>
        <dbReference type="ARBA" id="ARBA00022723"/>
    </source>
</evidence>
<dbReference type="AlphaFoldDB" id="A0AAW4L0P7"/>
<evidence type="ECO:0000313" key="7">
    <source>
        <dbReference type="Proteomes" id="UP000811899"/>
    </source>
</evidence>